<protein>
    <recommendedName>
        <fullName evidence="1">F-box domain-containing protein</fullName>
    </recommendedName>
</protein>
<dbReference type="InterPro" id="IPR036047">
    <property type="entry name" value="F-box-like_dom_sf"/>
</dbReference>
<dbReference type="InterPro" id="IPR050796">
    <property type="entry name" value="SCF_F-box_component"/>
</dbReference>
<dbReference type="SMART" id="SM00256">
    <property type="entry name" value="FBOX"/>
    <property type="match status" value="1"/>
</dbReference>
<reference evidence="2 3" key="1">
    <citation type="submission" date="2024-09" db="EMBL/GenBank/DDBJ databases">
        <title>Chromosome-scale assembly of Riccia sorocarpa.</title>
        <authorList>
            <person name="Paukszto L."/>
        </authorList>
    </citation>
    <scope>NUCLEOTIDE SEQUENCE [LARGE SCALE GENOMIC DNA]</scope>
    <source>
        <strain evidence="2">LP-2024</strain>
        <tissue evidence="2">Aerial parts of the thallus</tissue>
    </source>
</reference>
<feature type="domain" description="F-box" evidence="1">
    <location>
        <begin position="8"/>
        <end position="61"/>
    </location>
</feature>
<keyword evidence="3" id="KW-1185">Reference proteome</keyword>
<organism evidence="2 3">
    <name type="scientific">Riccia sorocarpa</name>
    <dbReference type="NCBI Taxonomy" id="122646"/>
    <lineage>
        <taxon>Eukaryota</taxon>
        <taxon>Viridiplantae</taxon>
        <taxon>Streptophyta</taxon>
        <taxon>Embryophyta</taxon>
        <taxon>Marchantiophyta</taxon>
        <taxon>Marchantiopsida</taxon>
        <taxon>Marchantiidae</taxon>
        <taxon>Marchantiales</taxon>
        <taxon>Ricciaceae</taxon>
        <taxon>Riccia</taxon>
    </lineage>
</organism>
<dbReference type="InterPro" id="IPR015915">
    <property type="entry name" value="Kelch-typ_b-propeller"/>
</dbReference>
<name>A0ABD3HXC8_9MARC</name>
<gene>
    <name evidence="2" type="ORF">R1sor_009587</name>
</gene>
<evidence type="ECO:0000313" key="3">
    <source>
        <dbReference type="Proteomes" id="UP001633002"/>
    </source>
</evidence>
<evidence type="ECO:0000313" key="2">
    <source>
        <dbReference type="EMBL" id="KAL3695511.1"/>
    </source>
</evidence>
<dbReference type="AlphaFoldDB" id="A0ABD3HXC8"/>
<sequence length="343" mass="40154">METEDFDNTVWQHLPFELLENVLTKLPVCALMTWCQVCKRLKTLIQSPEFARRCDSVFFHYAGDFRSRQDEGDSDDDNLPYLAIPNTKTNTWEKHTLNFASRPITVVAADQGLICFEEYYSKDNLFIYNPLTRQWKELRIPVEVEHQLRFIVRFDVEAGIWTADEPDLPYHRFVEFTVNPAVSHSDFPYTLLESERREPYGQLESKPPQWNFYLAPHDGVVHVMLFDSLIRREAFSGGFSSLIPEVKMVDADFVCKVRELADPPKPYMSTKVASQGEVWYVVFEYGGVRWHERGTTPLLVFAYSPRRNIWGWLPKLDTNSSCLDVFPEEFHTLCMWIMYVNFG</sequence>
<accession>A0ABD3HXC8</accession>
<dbReference type="Gene3D" id="1.20.1280.50">
    <property type="match status" value="1"/>
</dbReference>
<dbReference type="PANTHER" id="PTHR31672:SF2">
    <property type="entry name" value="F-BOX DOMAIN-CONTAINING PROTEIN"/>
    <property type="match status" value="1"/>
</dbReference>
<dbReference type="SUPFAM" id="SSF117281">
    <property type="entry name" value="Kelch motif"/>
    <property type="match status" value="1"/>
</dbReference>
<dbReference type="EMBL" id="JBJQOH010000002">
    <property type="protein sequence ID" value="KAL3695511.1"/>
    <property type="molecule type" value="Genomic_DNA"/>
</dbReference>
<dbReference type="Proteomes" id="UP001633002">
    <property type="component" value="Unassembled WGS sequence"/>
</dbReference>
<evidence type="ECO:0000259" key="1">
    <source>
        <dbReference type="PROSITE" id="PS50181"/>
    </source>
</evidence>
<comment type="caution">
    <text evidence="2">The sequence shown here is derived from an EMBL/GenBank/DDBJ whole genome shotgun (WGS) entry which is preliminary data.</text>
</comment>
<dbReference type="PANTHER" id="PTHR31672">
    <property type="entry name" value="BNACNNG10540D PROTEIN"/>
    <property type="match status" value="1"/>
</dbReference>
<proteinExistence type="predicted"/>
<dbReference type="SUPFAM" id="SSF81383">
    <property type="entry name" value="F-box domain"/>
    <property type="match status" value="1"/>
</dbReference>
<dbReference type="Pfam" id="PF00646">
    <property type="entry name" value="F-box"/>
    <property type="match status" value="1"/>
</dbReference>
<dbReference type="PROSITE" id="PS50181">
    <property type="entry name" value="FBOX"/>
    <property type="match status" value="1"/>
</dbReference>
<dbReference type="InterPro" id="IPR001810">
    <property type="entry name" value="F-box_dom"/>
</dbReference>